<keyword evidence="2" id="KW-0547">Nucleotide-binding</keyword>
<dbReference type="InterPro" id="IPR051782">
    <property type="entry name" value="ABC_Transporter_VariousFunc"/>
</dbReference>
<organism evidence="5 6">
    <name type="scientific">Paenibacillus borealis</name>
    <dbReference type="NCBI Taxonomy" id="160799"/>
    <lineage>
        <taxon>Bacteria</taxon>
        <taxon>Bacillati</taxon>
        <taxon>Bacillota</taxon>
        <taxon>Bacilli</taxon>
        <taxon>Bacillales</taxon>
        <taxon>Paenibacillaceae</taxon>
        <taxon>Paenibacillus</taxon>
    </lineage>
</organism>
<dbReference type="PANTHER" id="PTHR42939:SF1">
    <property type="entry name" value="ABC TRANSPORTER ATP-BINDING PROTEIN ALBC-RELATED"/>
    <property type="match status" value="1"/>
</dbReference>
<evidence type="ECO:0000313" key="5">
    <source>
        <dbReference type="EMBL" id="OMD51829.1"/>
    </source>
</evidence>
<accession>A0ABX3HM57</accession>
<feature type="domain" description="ABC transporter" evidence="4">
    <location>
        <begin position="19"/>
        <end position="239"/>
    </location>
</feature>
<evidence type="ECO:0000259" key="4">
    <source>
        <dbReference type="PROSITE" id="PS50893"/>
    </source>
</evidence>
<gene>
    <name evidence="5" type="ORF">BSK56_04180</name>
</gene>
<dbReference type="InterPro" id="IPR017871">
    <property type="entry name" value="ABC_transporter-like_CS"/>
</dbReference>
<dbReference type="PANTHER" id="PTHR42939">
    <property type="entry name" value="ABC TRANSPORTER ATP-BINDING PROTEIN ALBC-RELATED"/>
    <property type="match status" value="1"/>
</dbReference>
<reference evidence="5 6" key="1">
    <citation type="submission" date="2016-10" db="EMBL/GenBank/DDBJ databases">
        <title>Paenibacillus species isolates.</title>
        <authorList>
            <person name="Beno S.M."/>
        </authorList>
    </citation>
    <scope>NUCLEOTIDE SEQUENCE [LARGE SCALE GENOMIC DNA]</scope>
    <source>
        <strain evidence="5 6">FSL H7-0744</strain>
    </source>
</reference>
<evidence type="ECO:0000256" key="1">
    <source>
        <dbReference type="ARBA" id="ARBA00022448"/>
    </source>
</evidence>
<dbReference type="RefSeq" id="WP_076109467.1">
    <property type="nucleotide sequence ID" value="NZ_MPTB01000004.1"/>
</dbReference>
<dbReference type="Proteomes" id="UP000187412">
    <property type="component" value="Unassembled WGS sequence"/>
</dbReference>
<dbReference type="PROSITE" id="PS50893">
    <property type="entry name" value="ABC_TRANSPORTER_2"/>
    <property type="match status" value="1"/>
</dbReference>
<evidence type="ECO:0000256" key="3">
    <source>
        <dbReference type="ARBA" id="ARBA00022840"/>
    </source>
</evidence>
<keyword evidence="3" id="KW-0067">ATP-binding</keyword>
<comment type="caution">
    <text evidence="5">The sequence shown here is derived from an EMBL/GenBank/DDBJ whole genome shotgun (WGS) entry which is preliminary data.</text>
</comment>
<protein>
    <recommendedName>
        <fullName evidence="4">ABC transporter domain-containing protein</fullName>
    </recommendedName>
</protein>
<dbReference type="InterPro" id="IPR003593">
    <property type="entry name" value="AAA+_ATPase"/>
</dbReference>
<dbReference type="Gene3D" id="3.40.50.300">
    <property type="entry name" value="P-loop containing nucleotide triphosphate hydrolases"/>
    <property type="match status" value="1"/>
</dbReference>
<keyword evidence="1" id="KW-0813">Transport</keyword>
<evidence type="ECO:0000256" key="2">
    <source>
        <dbReference type="ARBA" id="ARBA00022741"/>
    </source>
</evidence>
<evidence type="ECO:0000313" key="6">
    <source>
        <dbReference type="Proteomes" id="UP000187412"/>
    </source>
</evidence>
<dbReference type="PROSITE" id="PS00211">
    <property type="entry name" value="ABC_TRANSPORTER_1"/>
    <property type="match status" value="1"/>
</dbReference>
<dbReference type="InterPro" id="IPR003439">
    <property type="entry name" value="ABC_transporter-like_ATP-bd"/>
</dbReference>
<name>A0ABX3HM57_PAEBO</name>
<keyword evidence="6" id="KW-1185">Reference proteome</keyword>
<sequence length="319" mass="34809">MAFRSISEHRLTDRSGPLIELTRATKVYGGRPVLREVSLMVESGTALALIGRNGSGKSTLLSILAGLTQLTSGTIQRSKDTISIGYAPEAFPGLKFSAEQYLRSMGRIGGMPEAGLKERITALLEAFHLEQFRTYPMTSFSKGMLQKVNLIQSLLPKPELLLLDEPMSGLDLPAQHTLIELLQELKQGGTAMVFSVHEPLCVETLADGVHVLQAGQTVIKVSETASLQDKPSTYIMCTAIASPQKSALGEMPGLLSIEAVRDEYGMECSGLTVEREWTDQCLRYVLDAGGSVISVERRRGLSGLMQWMDPKTVQEEQPL</sequence>
<dbReference type="InterPro" id="IPR027417">
    <property type="entry name" value="P-loop_NTPase"/>
</dbReference>
<dbReference type="SUPFAM" id="SSF52540">
    <property type="entry name" value="P-loop containing nucleoside triphosphate hydrolases"/>
    <property type="match status" value="1"/>
</dbReference>
<proteinExistence type="predicted"/>
<dbReference type="EMBL" id="MPTB01000004">
    <property type="protein sequence ID" value="OMD51829.1"/>
    <property type="molecule type" value="Genomic_DNA"/>
</dbReference>
<dbReference type="Pfam" id="PF00005">
    <property type="entry name" value="ABC_tran"/>
    <property type="match status" value="1"/>
</dbReference>
<dbReference type="SMART" id="SM00382">
    <property type="entry name" value="AAA"/>
    <property type="match status" value="1"/>
</dbReference>